<dbReference type="Gene3D" id="1.10.10.10">
    <property type="entry name" value="Winged helix-like DNA-binding domain superfamily/Winged helix DNA-binding domain"/>
    <property type="match status" value="1"/>
</dbReference>
<dbReference type="InterPro" id="IPR036388">
    <property type="entry name" value="WH-like_DNA-bd_sf"/>
</dbReference>
<evidence type="ECO:0000256" key="1">
    <source>
        <dbReference type="SAM" id="MobiDB-lite"/>
    </source>
</evidence>
<dbReference type="InterPro" id="IPR036390">
    <property type="entry name" value="WH_DNA-bd_sf"/>
</dbReference>
<accession>A0A8S5MCL6</accession>
<dbReference type="Pfam" id="PF13730">
    <property type="entry name" value="HTH_36"/>
    <property type="match status" value="1"/>
</dbReference>
<dbReference type="SUPFAM" id="SSF46785">
    <property type="entry name" value="Winged helix' DNA-binding domain"/>
    <property type="match status" value="1"/>
</dbReference>
<evidence type="ECO:0000313" key="2">
    <source>
        <dbReference type="EMBL" id="DAD79683.1"/>
    </source>
</evidence>
<dbReference type="EMBL" id="BK014870">
    <property type="protein sequence ID" value="DAD79683.1"/>
    <property type="molecule type" value="Genomic_DNA"/>
</dbReference>
<protein>
    <submittedName>
        <fullName evidence="2">Replisome organizer protein</fullName>
    </submittedName>
</protein>
<feature type="region of interest" description="Disordered" evidence="1">
    <location>
        <begin position="180"/>
        <end position="205"/>
    </location>
</feature>
<organism evidence="2">
    <name type="scientific">Myoviridae sp. ct9Fw19</name>
    <dbReference type="NCBI Taxonomy" id="2826624"/>
    <lineage>
        <taxon>Viruses</taxon>
        <taxon>Duplodnaviria</taxon>
        <taxon>Heunggongvirae</taxon>
        <taxon>Uroviricota</taxon>
        <taxon>Caudoviricetes</taxon>
    </lineage>
</organism>
<name>A0A8S5MCL6_9CAUD</name>
<feature type="region of interest" description="Disordered" evidence="1">
    <location>
        <begin position="1"/>
        <end position="31"/>
    </location>
</feature>
<reference evidence="2" key="1">
    <citation type="journal article" date="2021" name="Proc. Natl. Acad. Sci. U.S.A.">
        <title>A Catalog of Tens of Thousands of Viruses from Human Metagenomes Reveals Hidden Associations with Chronic Diseases.</title>
        <authorList>
            <person name="Tisza M.J."/>
            <person name="Buck C.B."/>
        </authorList>
    </citation>
    <scope>NUCLEOTIDE SEQUENCE</scope>
    <source>
        <strain evidence="2">Ct9Fw19</strain>
    </source>
</reference>
<proteinExistence type="predicted"/>
<feature type="region of interest" description="Disordered" evidence="1">
    <location>
        <begin position="275"/>
        <end position="301"/>
    </location>
</feature>
<sequence length="301" mass="33673">MCKNKKSAAPAATGTTQSMPETQTNVSPLYPKSRKMQEGVCTMPEIRRSYWAQLPSEVRYSEELSSTAKLLYAELSALIGEDGYCWATNTYFAGVLGVSERTVSRMITQMEAAGFIRCEMATNDNGRERRIYAGAFFPGKGGIDNFVYPPRGGLDKNVERGVDKNVYPNNSSRLYIHDNTNPPIVPPKGGNACAGPKKSGRTISTPEWKPERFEKFWKAYPNGAGRKAAVKAWDKLKPDDALLELMSHTLKKDMRSEQWRRGIIPHASTWLNSEPWNDDYSKIPGAHTQRTPGGGERTQEW</sequence>
<feature type="compositionally biased region" description="Polar residues" evidence="1">
    <location>
        <begin position="13"/>
        <end position="27"/>
    </location>
</feature>
<feature type="compositionally biased region" description="Gly residues" evidence="1">
    <location>
        <begin position="292"/>
        <end position="301"/>
    </location>
</feature>